<dbReference type="Proteomes" id="UP000028653">
    <property type="component" value="Unassembled WGS sequence"/>
</dbReference>
<sequence>MIVGALQAAKLATNSDVKLLKLLAFHSNSASLVIYQANEQNRALQEVWGCL</sequence>
<keyword evidence="2" id="KW-1185">Reference proteome</keyword>
<comment type="caution">
    <text evidence="1">The sequence shown here is derived from an EMBL/GenBank/DDBJ whole genome shotgun (WGS) entry which is preliminary data.</text>
</comment>
<gene>
    <name evidence="1" type="ORF">GBAG_1350</name>
</gene>
<evidence type="ECO:0000313" key="1">
    <source>
        <dbReference type="EMBL" id="KFC82977.1"/>
    </source>
</evidence>
<name>A0A085GGY2_9ENTR</name>
<dbReference type="EMBL" id="JMPI01000022">
    <property type="protein sequence ID" value="KFC82977.1"/>
    <property type="molecule type" value="Genomic_DNA"/>
</dbReference>
<accession>A0A085GGY2</accession>
<dbReference type="AlphaFoldDB" id="A0A085GGY2"/>
<proteinExistence type="predicted"/>
<protein>
    <submittedName>
        <fullName evidence="1">Uncharacterized protein</fullName>
    </submittedName>
</protein>
<reference evidence="1 2" key="1">
    <citation type="submission" date="2014-05" db="EMBL/GenBank/DDBJ databases">
        <title>ATOL: Assembling a taxonomically balanced genome-scale reconstruction of the evolutionary history of the Enterobacteriaceae.</title>
        <authorList>
            <person name="Plunkett G.III."/>
            <person name="Neeno-Eckwall E.C."/>
            <person name="Glasner J.D."/>
            <person name="Perna N.T."/>
        </authorList>
    </citation>
    <scope>NUCLEOTIDE SEQUENCE [LARGE SCALE GENOMIC DNA]</scope>
    <source>
        <strain evidence="1 2">ATCC 33320</strain>
    </source>
</reference>
<dbReference type="STRING" id="1006004.GBAG_1350"/>
<evidence type="ECO:0000313" key="2">
    <source>
        <dbReference type="Proteomes" id="UP000028653"/>
    </source>
</evidence>
<organism evidence="1 2">
    <name type="scientific">Buttiauxella agrestis ATCC 33320</name>
    <dbReference type="NCBI Taxonomy" id="1006004"/>
    <lineage>
        <taxon>Bacteria</taxon>
        <taxon>Pseudomonadati</taxon>
        <taxon>Pseudomonadota</taxon>
        <taxon>Gammaproteobacteria</taxon>
        <taxon>Enterobacterales</taxon>
        <taxon>Enterobacteriaceae</taxon>
        <taxon>Buttiauxella</taxon>
    </lineage>
</organism>